<comment type="caution">
    <text evidence="5">The sequence shown here is derived from an EMBL/GenBank/DDBJ whole genome shotgun (WGS) entry which is preliminary data.</text>
</comment>
<evidence type="ECO:0000256" key="2">
    <source>
        <dbReference type="ARBA" id="ARBA00022553"/>
    </source>
</evidence>
<dbReference type="GO" id="GO:0044550">
    <property type="term" value="P:secondary metabolite biosynthetic process"/>
    <property type="evidence" value="ECO:0007669"/>
    <property type="project" value="TreeGrafter"/>
</dbReference>
<dbReference type="InterPro" id="IPR050091">
    <property type="entry name" value="PKS_NRPS_Biosynth_Enz"/>
</dbReference>
<reference evidence="5 6" key="1">
    <citation type="submission" date="2023-10" db="EMBL/GenBank/DDBJ databases">
        <title>Draft genome sequence of Xylaria bambusicola isolate GMP-LS, the root and basal stem rot pathogen of sugarcane in Indonesia.</title>
        <authorList>
            <person name="Selvaraj P."/>
            <person name="Muralishankar V."/>
            <person name="Muruganantham S."/>
            <person name="Sp S."/>
            <person name="Haryani S."/>
            <person name="Lau K.J.X."/>
            <person name="Naqvi N.I."/>
        </authorList>
    </citation>
    <scope>NUCLEOTIDE SEQUENCE [LARGE SCALE GENOMIC DNA]</scope>
    <source>
        <strain evidence="5">GMP-LS</strain>
    </source>
</reference>
<keyword evidence="1" id="KW-0596">Phosphopantetheine</keyword>
<name>A0AAN7UCC0_9PEZI</name>
<dbReference type="AlphaFoldDB" id="A0AAN7UCC0"/>
<dbReference type="SUPFAM" id="SSF47336">
    <property type="entry name" value="ACP-like"/>
    <property type="match status" value="1"/>
</dbReference>
<dbReference type="SMART" id="SM00823">
    <property type="entry name" value="PKS_PP"/>
    <property type="match status" value="1"/>
</dbReference>
<evidence type="ECO:0000313" key="5">
    <source>
        <dbReference type="EMBL" id="KAK5626259.1"/>
    </source>
</evidence>
<keyword evidence="3" id="KW-0472">Membrane</keyword>
<organism evidence="5 6">
    <name type="scientific">Xylaria bambusicola</name>
    <dbReference type="NCBI Taxonomy" id="326684"/>
    <lineage>
        <taxon>Eukaryota</taxon>
        <taxon>Fungi</taxon>
        <taxon>Dikarya</taxon>
        <taxon>Ascomycota</taxon>
        <taxon>Pezizomycotina</taxon>
        <taxon>Sordariomycetes</taxon>
        <taxon>Xylariomycetidae</taxon>
        <taxon>Xylariales</taxon>
        <taxon>Xylariaceae</taxon>
        <taxon>Xylaria</taxon>
    </lineage>
</organism>
<keyword evidence="6" id="KW-1185">Reference proteome</keyword>
<dbReference type="PANTHER" id="PTHR43775">
    <property type="entry name" value="FATTY ACID SYNTHASE"/>
    <property type="match status" value="1"/>
</dbReference>
<dbReference type="Pfam" id="PF23297">
    <property type="entry name" value="ACP_SdgA_C"/>
    <property type="match status" value="1"/>
</dbReference>
<keyword evidence="2" id="KW-0597">Phosphoprotein</keyword>
<dbReference type="InterPro" id="IPR009081">
    <property type="entry name" value="PP-bd_ACP"/>
</dbReference>
<evidence type="ECO:0000313" key="6">
    <source>
        <dbReference type="Proteomes" id="UP001305414"/>
    </source>
</evidence>
<dbReference type="GO" id="GO:0006633">
    <property type="term" value="P:fatty acid biosynthetic process"/>
    <property type="evidence" value="ECO:0007669"/>
    <property type="project" value="TreeGrafter"/>
</dbReference>
<dbReference type="GO" id="GO:0031177">
    <property type="term" value="F:phosphopantetheine binding"/>
    <property type="evidence" value="ECO:0007669"/>
    <property type="project" value="InterPro"/>
</dbReference>
<sequence length="272" mass="30214">MPHDDWNTSVKSKANSSWNLHYALPTGLDFFIMLASVNGIFGGRAQANYAAANAFQDELAHTRVSLGEKAVSIDLGLMVGEGIVAEDTELLGTLRRWGQFMDVGQSELIALMDHYCDPELPLLQHNEAQVLIGVETAAAIRSKGIDIHHSFSRPMFRQLFRMDAPEHNDDHDSEDKADYSGILKRTSSYEAAGELITGWLKVKIAQTLNLQQIDVDEEKPIHVYGIDSLVAVDLKNWFAKEIGAEVQVFVLLGNKPLREVAFEAAQCSRFKS</sequence>
<evidence type="ECO:0000259" key="4">
    <source>
        <dbReference type="PROSITE" id="PS50075"/>
    </source>
</evidence>
<evidence type="ECO:0000256" key="3">
    <source>
        <dbReference type="SAM" id="Phobius"/>
    </source>
</evidence>
<feature type="transmembrane region" description="Helical" evidence="3">
    <location>
        <begin position="20"/>
        <end position="41"/>
    </location>
</feature>
<keyword evidence="3" id="KW-0812">Transmembrane</keyword>
<dbReference type="InterPro" id="IPR036736">
    <property type="entry name" value="ACP-like_sf"/>
</dbReference>
<dbReference type="GO" id="GO:0004312">
    <property type="term" value="F:fatty acid synthase activity"/>
    <property type="evidence" value="ECO:0007669"/>
    <property type="project" value="TreeGrafter"/>
</dbReference>
<dbReference type="InterPro" id="IPR013968">
    <property type="entry name" value="PKS_KR"/>
</dbReference>
<feature type="domain" description="Carrier" evidence="4">
    <location>
        <begin position="191"/>
        <end position="268"/>
    </location>
</feature>
<dbReference type="Gene3D" id="3.40.50.720">
    <property type="entry name" value="NAD(P)-binding Rossmann-like Domain"/>
    <property type="match status" value="1"/>
</dbReference>
<evidence type="ECO:0000256" key="1">
    <source>
        <dbReference type="ARBA" id="ARBA00022450"/>
    </source>
</evidence>
<dbReference type="Gene3D" id="1.10.1200.10">
    <property type="entry name" value="ACP-like"/>
    <property type="match status" value="1"/>
</dbReference>
<dbReference type="Proteomes" id="UP001305414">
    <property type="component" value="Unassembled WGS sequence"/>
</dbReference>
<dbReference type="PROSITE" id="PS50075">
    <property type="entry name" value="CARRIER"/>
    <property type="match status" value="1"/>
</dbReference>
<gene>
    <name evidence="5" type="ORF">RRF57_001974</name>
</gene>
<keyword evidence="3" id="KW-1133">Transmembrane helix</keyword>
<dbReference type="InterPro" id="IPR020806">
    <property type="entry name" value="PKS_PP-bd"/>
</dbReference>
<dbReference type="PANTHER" id="PTHR43775:SF29">
    <property type="entry name" value="ASPERFURANONE POLYKETIDE SYNTHASE AFOG-RELATED"/>
    <property type="match status" value="1"/>
</dbReference>
<dbReference type="Pfam" id="PF08659">
    <property type="entry name" value="KR"/>
    <property type="match status" value="1"/>
</dbReference>
<accession>A0AAN7UCC0</accession>
<dbReference type="SUPFAM" id="SSF51735">
    <property type="entry name" value="NAD(P)-binding Rossmann-fold domains"/>
    <property type="match status" value="1"/>
</dbReference>
<protein>
    <recommendedName>
        <fullName evidence="4">Carrier domain-containing protein</fullName>
    </recommendedName>
</protein>
<dbReference type="EMBL" id="JAWHQM010000003">
    <property type="protein sequence ID" value="KAK5626259.1"/>
    <property type="molecule type" value="Genomic_DNA"/>
</dbReference>
<dbReference type="InterPro" id="IPR036291">
    <property type="entry name" value="NAD(P)-bd_dom_sf"/>
</dbReference>
<proteinExistence type="predicted"/>